<dbReference type="Pfam" id="PF12802">
    <property type="entry name" value="MarR_2"/>
    <property type="match status" value="1"/>
</dbReference>
<evidence type="ECO:0000313" key="3">
    <source>
        <dbReference type="Proteomes" id="UP000199323"/>
    </source>
</evidence>
<feature type="domain" description="HTH marR-type" evidence="1">
    <location>
        <begin position="12"/>
        <end position="148"/>
    </location>
</feature>
<accession>A0A1I2BBN0</accession>
<dbReference type="InterPro" id="IPR036390">
    <property type="entry name" value="WH_DNA-bd_sf"/>
</dbReference>
<dbReference type="InterPro" id="IPR036388">
    <property type="entry name" value="WH-like_DNA-bd_sf"/>
</dbReference>
<dbReference type="GO" id="GO:0003700">
    <property type="term" value="F:DNA-binding transcription factor activity"/>
    <property type="evidence" value="ECO:0007669"/>
    <property type="project" value="InterPro"/>
</dbReference>
<dbReference type="PANTHER" id="PTHR39515:SF2">
    <property type="entry name" value="HTH-TYPE TRANSCRIPTIONAL REGULATOR RV0880"/>
    <property type="match status" value="1"/>
</dbReference>
<evidence type="ECO:0000259" key="1">
    <source>
        <dbReference type="PROSITE" id="PS50995"/>
    </source>
</evidence>
<dbReference type="PANTHER" id="PTHR39515">
    <property type="entry name" value="CONSERVED PROTEIN"/>
    <property type="match status" value="1"/>
</dbReference>
<proteinExistence type="predicted"/>
<keyword evidence="2" id="KW-0238">DNA-binding</keyword>
<dbReference type="Proteomes" id="UP000199323">
    <property type="component" value="Unassembled WGS sequence"/>
</dbReference>
<organism evidence="2 3">
    <name type="scientific">Actinacidiphila alni</name>
    <dbReference type="NCBI Taxonomy" id="380248"/>
    <lineage>
        <taxon>Bacteria</taxon>
        <taxon>Bacillati</taxon>
        <taxon>Actinomycetota</taxon>
        <taxon>Actinomycetes</taxon>
        <taxon>Kitasatosporales</taxon>
        <taxon>Streptomycetaceae</taxon>
        <taxon>Actinacidiphila</taxon>
    </lineage>
</organism>
<dbReference type="SUPFAM" id="SSF46785">
    <property type="entry name" value="Winged helix' DNA-binding domain"/>
    <property type="match status" value="1"/>
</dbReference>
<dbReference type="EMBL" id="FONG01000003">
    <property type="protein sequence ID" value="SFE53574.1"/>
    <property type="molecule type" value="Genomic_DNA"/>
</dbReference>
<protein>
    <submittedName>
        <fullName evidence="2">DNA-binding transcriptional regulator, MarR family</fullName>
    </submittedName>
</protein>
<dbReference type="PROSITE" id="PS50995">
    <property type="entry name" value="HTH_MARR_2"/>
    <property type="match status" value="1"/>
</dbReference>
<dbReference type="InterPro" id="IPR052526">
    <property type="entry name" value="HTH-type_Bedaq_tolerance"/>
</dbReference>
<dbReference type="InterPro" id="IPR000835">
    <property type="entry name" value="HTH_MarR-typ"/>
</dbReference>
<name>A0A1I2BBN0_9ACTN</name>
<dbReference type="OrthoDB" id="3215377at2"/>
<dbReference type="SMART" id="SM00347">
    <property type="entry name" value="HTH_MARR"/>
    <property type="match status" value="1"/>
</dbReference>
<gene>
    <name evidence="2" type="ORF">SAMN05216251_103436</name>
</gene>
<reference evidence="2 3" key="1">
    <citation type="submission" date="2016-10" db="EMBL/GenBank/DDBJ databases">
        <authorList>
            <person name="de Groot N.N."/>
        </authorList>
    </citation>
    <scope>NUCLEOTIDE SEQUENCE [LARGE SCALE GENOMIC DNA]</scope>
    <source>
        <strain evidence="2 3">CGMCC 4.3510</strain>
    </source>
</reference>
<dbReference type="Gene3D" id="1.10.10.10">
    <property type="entry name" value="Winged helix-like DNA-binding domain superfamily/Winged helix DNA-binding domain"/>
    <property type="match status" value="1"/>
</dbReference>
<dbReference type="STRING" id="380248.SAMN05216251_103436"/>
<dbReference type="RefSeq" id="WP_093712621.1">
    <property type="nucleotide sequence ID" value="NZ_FONG01000003.1"/>
</dbReference>
<keyword evidence="3" id="KW-1185">Reference proteome</keyword>
<dbReference type="GO" id="GO:0003677">
    <property type="term" value="F:DNA binding"/>
    <property type="evidence" value="ECO:0007669"/>
    <property type="project" value="UniProtKB-KW"/>
</dbReference>
<sequence>MQSEVEPVTPATLQASWDMRVMVSRLRRRILQVTDGQDLTPSQASVLMRIGKGDAVTAAALAQAERVRQQSMAVTLSSLDRQGLIHRTPDPVDGRRQIVELTDAGRERAEGVRQAGVEWLARALAERYDDAERCTLAEAMRLLGRLTD</sequence>
<evidence type="ECO:0000313" key="2">
    <source>
        <dbReference type="EMBL" id="SFE53574.1"/>
    </source>
</evidence>
<dbReference type="AlphaFoldDB" id="A0A1I2BBN0"/>